<comment type="similarity">
    <text evidence="3">Belongs to the pex2/pex10/pex12 family.</text>
</comment>
<evidence type="ECO:0000259" key="20">
    <source>
        <dbReference type="PROSITE" id="PS51382"/>
    </source>
</evidence>
<dbReference type="Pfam" id="PF12796">
    <property type="entry name" value="Ank_2"/>
    <property type="match status" value="3"/>
</dbReference>
<keyword evidence="7" id="KW-0479">Metal-binding</keyword>
<evidence type="ECO:0000256" key="10">
    <source>
        <dbReference type="ARBA" id="ARBA00022833"/>
    </source>
</evidence>
<feature type="region of interest" description="Disordered" evidence="19">
    <location>
        <begin position="1051"/>
        <end position="1071"/>
    </location>
</feature>
<evidence type="ECO:0000256" key="14">
    <source>
        <dbReference type="ARBA" id="ARBA00023136"/>
    </source>
</evidence>
<evidence type="ECO:0000256" key="6">
    <source>
        <dbReference type="ARBA" id="ARBA00022692"/>
    </source>
</evidence>
<feature type="region of interest" description="Disordered" evidence="19">
    <location>
        <begin position="1480"/>
        <end position="1508"/>
    </location>
</feature>
<evidence type="ECO:0000256" key="4">
    <source>
        <dbReference type="ARBA" id="ARBA00018980"/>
    </source>
</evidence>
<dbReference type="CDD" id="cd14483">
    <property type="entry name" value="SPX_PHO81_NUC-2_like"/>
    <property type="match status" value="1"/>
</dbReference>
<evidence type="ECO:0000256" key="19">
    <source>
        <dbReference type="SAM" id="MobiDB-lite"/>
    </source>
</evidence>
<feature type="region of interest" description="Disordered" evidence="19">
    <location>
        <begin position="961"/>
        <end position="988"/>
    </location>
</feature>
<dbReference type="SUPFAM" id="SSF51695">
    <property type="entry name" value="PLC-like phosphodiesterases"/>
    <property type="match status" value="1"/>
</dbReference>
<dbReference type="InterPro" id="IPR036770">
    <property type="entry name" value="Ankyrin_rpt-contain_sf"/>
</dbReference>
<dbReference type="GO" id="GO:0016562">
    <property type="term" value="P:protein import into peroxisome matrix, receptor recycling"/>
    <property type="evidence" value="ECO:0007669"/>
    <property type="project" value="UniProtKB-ARBA"/>
</dbReference>
<feature type="region of interest" description="Disordered" evidence="19">
    <location>
        <begin position="1229"/>
        <end position="1272"/>
    </location>
</feature>
<evidence type="ECO:0000256" key="18">
    <source>
        <dbReference type="PROSITE-ProRule" id="PRU00023"/>
    </source>
</evidence>
<dbReference type="OMA" id="DDRGPDF"/>
<feature type="repeat" description="ANK" evidence="18">
    <location>
        <begin position="900"/>
        <end position="932"/>
    </location>
</feature>
<feature type="region of interest" description="Disordered" evidence="19">
    <location>
        <begin position="434"/>
        <end position="468"/>
    </location>
</feature>
<organism evidence="22 23">
    <name type="scientific">Coniophora puteana (strain RWD-64-598)</name>
    <name type="common">Brown rot fungus</name>
    <dbReference type="NCBI Taxonomy" id="741705"/>
    <lineage>
        <taxon>Eukaryota</taxon>
        <taxon>Fungi</taxon>
        <taxon>Dikarya</taxon>
        <taxon>Basidiomycota</taxon>
        <taxon>Agaricomycotina</taxon>
        <taxon>Agaricomycetes</taxon>
        <taxon>Agaricomycetidae</taxon>
        <taxon>Boletales</taxon>
        <taxon>Coniophorineae</taxon>
        <taxon>Coniophoraceae</taxon>
        <taxon>Coniophora</taxon>
    </lineage>
</organism>
<dbReference type="CDD" id="cd16451">
    <property type="entry name" value="mRING_PEX12"/>
    <property type="match status" value="1"/>
</dbReference>
<dbReference type="SMART" id="SM00248">
    <property type="entry name" value="ANK"/>
    <property type="match status" value="7"/>
</dbReference>
<evidence type="ECO:0000256" key="7">
    <source>
        <dbReference type="ARBA" id="ARBA00022723"/>
    </source>
</evidence>
<dbReference type="InterPro" id="IPR002110">
    <property type="entry name" value="Ankyrin_rpt"/>
</dbReference>
<evidence type="ECO:0000256" key="16">
    <source>
        <dbReference type="ARBA" id="ARBA00029692"/>
    </source>
</evidence>
<feature type="repeat" description="ANK" evidence="18">
    <location>
        <begin position="858"/>
        <end position="884"/>
    </location>
</feature>
<dbReference type="GO" id="GO:0006629">
    <property type="term" value="P:lipid metabolic process"/>
    <property type="evidence" value="ECO:0007669"/>
    <property type="project" value="InterPro"/>
</dbReference>
<evidence type="ECO:0000313" key="22">
    <source>
        <dbReference type="EMBL" id="EIW82491.1"/>
    </source>
</evidence>
<evidence type="ECO:0000256" key="1">
    <source>
        <dbReference type="ARBA" id="ARBA00004585"/>
    </source>
</evidence>
<feature type="compositionally biased region" description="Acidic residues" evidence="19">
    <location>
        <begin position="962"/>
        <end position="988"/>
    </location>
</feature>
<dbReference type="KEGG" id="cput:CONPUDRAFT_89908"/>
<dbReference type="GO" id="GO:0005778">
    <property type="term" value="C:peroxisomal membrane"/>
    <property type="evidence" value="ECO:0007669"/>
    <property type="project" value="UniProtKB-SubCell"/>
</dbReference>
<feature type="repeat" description="ANK" evidence="18">
    <location>
        <begin position="715"/>
        <end position="747"/>
    </location>
</feature>
<keyword evidence="23" id="KW-1185">Reference proteome</keyword>
<feature type="compositionally biased region" description="Low complexity" evidence="19">
    <location>
        <begin position="1238"/>
        <end position="1261"/>
    </location>
</feature>
<dbReference type="InterPro" id="IPR017946">
    <property type="entry name" value="PLC-like_Pdiesterase_TIM-brl"/>
</dbReference>
<keyword evidence="8" id="KW-0677">Repeat</keyword>
<dbReference type="GO" id="GO:0006513">
    <property type="term" value="P:protein monoubiquitination"/>
    <property type="evidence" value="ECO:0007669"/>
    <property type="project" value="TreeGrafter"/>
</dbReference>
<dbReference type="PROSITE" id="PS50088">
    <property type="entry name" value="ANK_REPEAT"/>
    <property type="match status" value="5"/>
</dbReference>
<protein>
    <recommendedName>
        <fullName evidence="4">Peroxisome assembly protein 12</fullName>
    </recommendedName>
    <alternativeName>
        <fullName evidence="16">Peroxin-12</fullName>
    </alternativeName>
</protein>
<comment type="subunit">
    <text evidence="17">Component of the PEX2-PEX10-PEX12 retrotranslocation channel, composed of PEX2, PEX10 and PEX12.</text>
</comment>
<evidence type="ECO:0000256" key="15">
    <source>
        <dbReference type="ARBA" id="ARBA00023140"/>
    </source>
</evidence>
<dbReference type="PROSITE" id="PS51704">
    <property type="entry name" value="GP_PDE"/>
    <property type="match status" value="1"/>
</dbReference>
<comment type="subcellular location">
    <subcellularLocation>
        <location evidence="1">Peroxisome membrane</location>
        <topology evidence="1">Multi-pass membrane protein</topology>
    </subcellularLocation>
</comment>
<dbReference type="Gene3D" id="3.20.20.190">
    <property type="entry name" value="Phosphatidylinositol (PI) phosphodiesterase"/>
    <property type="match status" value="1"/>
</dbReference>
<gene>
    <name evidence="22" type="ORF">CONPUDRAFT_89908</name>
</gene>
<dbReference type="Pfam" id="PF04757">
    <property type="entry name" value="Pex2_Pex12"/>
    <property type="match status" value="1"/>
</dbReference>
<evidence type="ECO:0000256" key="2">
    <source>
        <dbReference type="ARBA" id="ARBA00004906"/>
    </source>
</evidence>
<dbReference type="Proteomes" id="UP000053558">
    <property type="component" value="Unassembled WGS sequence"/>
</dbReference>
<feature type="compositionally biased region" description="Low complexity" evidence="19">
    <location>
        <begin position="1488"/>
        <end position="1503"/>
    </location>
</feature>
<comment type="pathway">
    <text evidence="2">Protein modification; protein ubiquitination.</text>
</comment>
<dbReference type="InterPro" id="IPR030395">
    <property type="entry name" value="GP_PDE_dom"/>
</dbReference>
<dbReference type="GO" id="GO:0008081">
    <property type="term" value="F:phosphoric diester hydrolase activity"/>
    <property type="evidence" value="ECO:0007669"/>
    <property type="project" value="InterPro"/>
</dbReference>
<keyword evidence="6" id="KW-0812">Transmembrane</keyword>
<dbReference type="GO" id="GO:1990429">
    <property type="term" value="C:peroxisomal importomer complex"/>
    <property type="evidence" value="ECO:0007669"/>
    <property type="project" value="TreeGrafter"/>
</dbReference>
<evidence type="ECO:0000256" key="13">
    <source>
        <dbReference type="ARBA" id="ARBA00023043"/>
    </source>
</evidence>
<dbReference type="GeneID" id="19211358"/>
<evidence type="ECO:0000256" key="8">
    <source>
        <dbReference type="ARBA" id="ARBA00022737"/>
    </source>
</evidence>
<dbReference type="Pfam" id="PF03105">
    <property type="entry name" value="SPX"/>
    <property type="match status" value="1"/>
</dbReference>
<dbReference type="InterPro" id="IPR006845">
    <property type="entry name" value="Pex_N"/>
</dbReference>
<comment type="caution">
    <text evidence="22">The sequence shown here is derived from an EMBL/GenBank/DDBJ whole genome shotgun (WGS) entry which is preliminary data.</text>
</comment>
<dbReference type="RefSeq" id="XP_007768137.1">
    <property type="nucleotide sequence ID" value="XM_007769947.1"/>
</dbReference>
<dbReference type="SUPFAM" id="SSF57850">
    <property type="entry name" value="RING/U-box"/>
    <property type="match status" value="1"/>
</dbReference>
<dbReference type="InterPro" id="IPR004331">
    <property type="entry name" value="SPX_dom"/>
</dbReference>
<proteinExistence type="inferred from homology"/>
<reference evidence="23" key="1">
    <citation type="journal article" date="2012" name="Science">
        <title>The Paleozoic origin of enzymatic lignin decomposition reconstructed from 31 fungal genomes.</title>
        <authorList>
            <person name="Floudas D."/>
            <person name="Binder M."/>
            <person name="Riley R."/>
            <person name="Barry K."/>
            <person name="Blanchette R.A."/>
            <person name="Henrissat B."/>
            <person name="Martinez A.T."/>
            <person name="Otillar R."/>
            <person name="Spatafora J.W."/>
            <person name="Yadav J.S."/>
            <person name="Aerts A."/>
            <person name="Benoit I."/>
            <person name="Boyd A."/>
            <person name="Carlson A."/>
            <person name="Copeland A."/>
            <person name="Coutinho P.M."/>
            <person name="de Vries R.P."/>
            <person name="Ferreira P."/>
            <person name="Findley K."/>
            <person name="Foster B."/>
            <person name="Gaskell J."/>
            <person name="Glotzer D."/>
            <person name="Gorecki P."/>
            <person name="Heitman J."/>
            <person name="Hesse C."/>
            <person name="Hori C."/>
            <person name="Igarashi K."/>
            <person name="Jurgens J.A."/>
            <person name="Kallen N."/>
            <person name="Kersten P."/>
            <person name="Kohler A."/>
            <person name="Kuees U."/>
            <person name="Kumar T.K.A."/>
            <person name="Kuo A."/>
            <person name="LaButti K."/>
            <person name="Larrondo L.F."/>
            <person name="Lindquist E."/>
            <person name="Ling A."/>
            <person name="Lombard V."/>
            <person name="Lucas S."/>
            <person name="Lundell T."/>
            <person name="Martin R."/>
            <person name="McLaughlin D.J."/>
            <person name="Morgenstern I."/>
            <person name="Morin E."/>
            <person name="Murat C."/>
            <person name="Nagy L.G."/>
            <person name="Nolan M."/>
            <person name="Ohm R.A."/>
            <person name="Patyshakuliyeva A."/>
            <person name="Rokas A."/>
            <person name="Ruiz-Duenas F.J."/>
            <person name="Sabat G."/>
            <person name="Salamov A."/>
            <person name="Samejima M."/>
            <person name="Schmutz J."/>
            <person name="Slot J.C."/>
            <person name="St John F."/>
            <person name="Stenlid J."/>
            <person name="Sun H."/>
            <person name="Sun S."/>
            <person name="Syed K."/>
            <person name="Tsang A."/>
            <person name="Wiebenga A."/>
            <person name="Young D."/>
            <person name="Pisabarro A."/>
            <person name="Eastwood D.C."/>
            <person name="Martin F."/>
            <person name="Cullen D."/>
            <person name="Grigoriev I.V."/>
            <person name="Hibbett D.S."/>
        </authorList>
    </citation>
    <scope>NUCLEOTIDE SEQUENCE [LARGE SCALE GENOMIC DNA]</scope>
    <source>
        <strain evidence="23">RWD-64-598 SS2</strain>
    </source>
</reference>
<dbReference type="PROSITE" id="PS50297">
    <property type="entry name" value="ANK_REP_REGION"/>
    <property type="match status" value="3"/>
</dbReference>
<evidence type="ECO:0000259" key="21">
    <source>
        <dbReference type="PROSITE" id="PS51704"/>
    </source>
</evidence>
<feature type="domain" description="SPX" evidence="20">
    <location>
        <begin position="380"/>
        <end position="572"/>
    </location>
</feature>
<keyword evidence="14" id="KW-0472">Membrane</keyword>
<dbReference type="Pfam" id="PF25329">
    <property type="entry name" value="C2_GDE1"/>
    <property type="match status" value="1"/>
</dbReference>
<keyword evidence="9" id="KW-0863">Zinc-finger</keyword>
<dbReference type="Gene3D" id="1.25.40.20">
    <property type="entry name" value="Ankyrin repeat-containing domain"/>
    <property type="match status" value="1"/>
</dbReference>
<evidence type="ECO:0000256" key="12">
    <source>
        <dbReference type="ARBA" id="ARBA00022989"/>
    </source>
</evidence>
<keyword evidence="13 18" id="KW-0040">ANK repeat</keyword>
<evidence type="ECO:0000256" key="17">
    <source>
        <dbReference type="ARBA" id="ARBA00034505"/>
    </source>
</evidence>
<keyword evidence="5" id="KW-0813">Transport</keyword>
<dbReference type="SUPFAM" id="SSF48403">
    <property type="entry name" value="Ankyrin repeat"/>
    <property type="match status" value="1"/>
</dbReference>
<dbReference type="EMBL" id="JH711577">
    <property type="protein sequence ID" value="EIW82491.1"/>
    <property type="molecule type" value="Genomic_DNA"/>
</dbReference>
<evidence type="ECO:0000256" key="3">
    <source>
        <dbReference type="ARBA" id="ARBA00008704"/>
    </source>
</evidence>
<feature type="repeat" description="ANK" evidence="18">
    <location>
        <begin position="825"/>
        <end position="857"/>
    </location>
</feature>
<evidence type="ECO:0000256" key="9">
    <source>
        <dbReference type="ARBA" id="ARBA00022771"/>
    </source>
</evidence>
<feature type="domain" description="GP-PDE" evidence="21">
    <location>
        <begin position="1257"/>
        <end position="1563"/>
    </location>
</feature>
<dbReference type="GO" id="GO:0008270">
    <property type="term" value="F:zinc ion binding"/>
    <property type="evidence" value="ECO:0007669"/>
    <property type="project" value="UniProtKB-KW"/>
</dbReference>
<dbReference type="GO" id="GO:0004842">
    <property type="term" value="F:ubiquitin-protein transferase activity"/>
    <property type="evidence" value="ECO:0007669"/>
    <property type="project" value="TreeGrafter"/>
</dbReference>
<sequence>MEFFNDIAGGDPLKPSLFELVAQEQLRDLLQPALKYVLAVFAQRYPRYLIRIVNRHEELYALAMLLVERHYLRKHNASFAENFYGLKRRRRPHIDTPRAAAAVGAAPGDALRRREVWRSLVFLVGMPYARAKAQDYYERWGGGVDMDTLTDDADRRQIRALTAEDWRGRMRRAYKVVYPYANTALEVWLLLSNVAYLFDRTPFYRPWLAWVGVDLRRLSMDDMVRNIHAFHLPADPRATQRQMVAPPSSSPDRAQSLSAYVRRLARHAPHMLLDSLRLLLPSAIFFVKFLEWWYAPNSPARALSAPATGPVVPPPALLPPHPAGLAVDGARYGECAVCGKGIENATALPSGYVFCYRCAFEAVSREGRCPVTLLPKGKLTHFGKQIQAQQVPGWSAYYLDYKFLKKIISSLAAHRPAAESAALALGVRPSDIFAHPPAPSPAPTSAPADPAPDEPPLIATSRQDDDRGPDFQAHKTAFFFKLQRELEKINTFYLSKEAELTTRLDTLLSKRQAAALRGLPDAGDDVAATLRHVEWSAVEEGFRLLERDLGKLQILKKWDKRSRSTTKELYLARQVEVQPVFNRQLITELSDTVASCLIDLTDPASVFKTDGAHPSPLLPLLPPHLGFDGRVVTGPYYELEHDLQKAVDARDRTTVRELVQRLGALSAQQGQGNVNFITRVLWKAVVEAPLDLADLILHTASAAAPFDFAYVDDINGRTCLHEAAAAGAARLVEMCIGEGVPADRLDVYGRSPLHYAAMRGHADICRRLLMVSSSSPSQVVSADVDGQSPLAYATLGGSIECVRVLLDSEEADAGRQHGLVNAVSANTTPLALASQHGHADIVSLLLARGAARSIANTNGELPVHLAAREGHAGVCALLLQRGGEGAGAGEDEWDVPDKYHEWTPLFHAARHGHAGVVDVLLGAGSRPGPQDEFGHQPIHYAAWFGHRLCVERLLAAAPSVREDDDAMVADENEDEEEEDEDEDGDEDEYVDIDTIPSLSLPPPIMPHRVYGHNYLDKNVLVEVAIRGQSQNGAQPGVRLRPRLMGSIMANDQRYTSGSGSGSGSGSNSASGVGAGVGSIPGSGGLRMVVTPTGAGVSAVPYTFAVPQRNERDVFVFQAPAAGVGAAALEFTLYPSFGTKIVGRAVVLPAVFESAVAGGGGTWTVPILDTRLHVVGEVSFDVTVTTPYRGVTLEVGGVVETYWKSVAASASSQPSASAFGTMAMATAAVGHHHHHQQHQSHSQSPRSLSSIHTSPSLSLTPSGDGGGGAQHNANAGASNAPLITVSSLTGTYVHVVVQVTQDYCPVVYTGWRLPESGYDVGMADVTIAQFGALAGRLGLGLDYGSGAEVGKGLARPTAAHEWPGFVARAMVSLAELLQILPAHLGLTIEVALATSAARSPEFRRRSLDVNRCVDALISCIHQTKTSTPVMGSVEGGQYQEQASSPYTSRRRVAFTSFSPRTCVALNWKQPNYPVFFASRCDDRSSSSLPSTATTDPMSMSTSMPAPTPPRLPDTDELRDHLEDVGGYWSSSVSAGVEFARMNNLLGVFFDGDLVLQIPSLIKGIRDAGLLLGVYGSTQQQQQSNLAGPPTDGGGLNVNTNSSAVDACIKDGVVVYMDYLNRE</sequence>
<dbReference type="OrthoDB" id="1577640at2759"/>
<dbReference type="PROSITE" id="PS51382">
    <property type="entry name" value="SPX"/>
    <property type="match status" value="1"/>
</dbReference>
<evidence type="ECO:0000256" key="11">
    <source>
        <dbReference type="ARBA" id="ARBA00022927"/>
    </source>
</evidence>
<keyword evidence="12" id="KW-1133">Transmembrane helix</keyword>
<dbReference type="InterPro" id="IPR017375">
    <property type="entry name" value="PEX12"/>
</dbReference>
<dbReference type="InterPro" id="IPR057506">
    <property type="entry name" value="C2_GPCPD1"/>
</dbReference>
<evidence type="ECO:0000256" key="5">
    <source>
        <dbReference type="ARBA" id="ARBA00022448"/>
    </source>
</evidence>
<accession>A0A5M3MV70</accession>
<name>A0A5M3MV70_CONPW</name>
<feature type="compositionally biased region" description="Pro residues" evidence="19">
    <location>
        <begin position="436"/>
        <end position="455"/>
    </location>
</feature>
<keyword evidence="15" id="KW-0576">Peroxisome</keyword>
<feature type="repeat" description="ANK" evidence="18">
    <location>
        <begin position="748"/>
        <end position="769"/>
    </location>
</feature>
<keyword evidence="10" id="KW-0862">Zinc</keyword>
<dbReference type="PANTHER" id="PTHR12888:SF0">
    <property type="entry name" value="PEROXISOME ASSEMBLY PROTEIN 12"/>
    <property type="match status" value="1"/>
</dbReference>
<evidence type="ECO:0000313" key="23">
    <source>
        <dbReference type="Proteomes" id="UP000053558"/>
    </source>
</evidence>
<dbReference type="PANTHER" id="PTHR12888">
    <property type="entry name" value="PEROXISOME ASSEMBLY PROTEIN 12 PEROXIN-12"/>
    <property type="match status" value="1"/>
</dbReference>
<keyword evidence="11" id="KW-0653">Protein transport</keyword>